<proteinExistence type="predicted"/>
<evidence type="ECO:0000313" key="1">
    <source>
        <dbReference type="EnsemblMetazoa" id="CLYHEMP007683.1"/>
    </source>
</evidence>
<dbReference type="EnsemblMetazoa" id="CLYHEMT007683.1">
    <property type="protein sequence ID" value="CLYHEMP007683.1"/>
    <property type="gene ID" value="CLYHEMG007683"/>
</dbReference>
<dbReference type="AlphaFoldDB" id="A0A7M5UXW6"/>
<dbReference type="Proteomes" id="UP000594262">
    <property type="component" value="Unplaced"/>
</dbReference>
<evidence type="ECO:0000313" key="2">
    <source>
        <dbReference type="Proteomes" id="UP000594262"/>
    </source>
</evidence>
<sequence length="132" mass="15405">MLVQSGALITTQRYLPRLKWSSAKLVDGLRTNGHTITAQQPMAKRLDLDSLDLQRDFSCLKILFDCVNGFKCTWRSPYYRQEKGLLMLCNLIHAKLKVYENSFPCTIKLWNSLDNEINMKERDEFRNSLTTK</sequence>
<protein>
    <submittedName>
        <fullName evidence="1">Uncharacterized protein</fullName>
    </submittedName>
</protein>
<reference evidence="1" key="1">
    <citation type="submission" date="2021-01" db="UniProtKB">
        <authorList>
            <consortium name="EnsemblMetazoa"/>
        </authorList>
    </citation>
    <scope>IDENTIFICATION</scope>
</reference>
<name>A0A7M5UXW6_9CNID</name>
<keyword evidence="2" id="KW-1185">Reference proteome</keyword>
<organism evidence="1 2">
    <name type="scientific">Clytia hemisphaerica</name>
    <dbReference type="NCBI Taxonomy" id="252671"/>
    <lineage>
        <taxon>Eukaryota</taxon>
        <taxon>Metazoa</taxon>
        <taxon>Cnidaria</taxon>
        <taxon>Hydrozoa</taxon>
        <taxon>Hydroidolina</taxon>
        <taxon>Leptothecata</taxon>
        <taxon>Obeliida</taxon>
        <taxon>Clytiidae</taxon>
        <taxon>Clytia</taxon>
    </lineage>
</organism>
<accession>A0A7M5UXW6</accession>